<reference evidence="3" key="1">
    <citation type="journal article" date="2019" name="Int. J. Syst. Evol. Microbiol.">
        <title>The Global Catalogue of Microorganisms (GCM) 10K type strain sequencing project: providing services to taxonomists for standard genome sequencing and annotation.</title>
        <authorList>
            <consortium name="The Broad Institute Genomics Platform"/>
            <consortium name="The Broad Institute Genome Sequencing Center for Infectious Disease"/>
            <person name="Wu L."/>
            <person name="Ma J."/>
        </authorList>
    </citation>
    <scope>NUCLEOTIDE SEQUENCE [LARGE SCALE GENOMIC DNA]</scope>
    <source>
        <strain evidence="3">JCM 13002</strain>
    </source>
</reference>
<name>A0ABP4EKS0_9ACTN</name>
<evidence type="ECO:0000313" key="2">
    <source>
        <dbReference type="EMBL" id="GAA1113841.1"/>
    </source>
</evidence>
<proteinExistence type="predicted"/>
<dbReference type="Proteomes" id="UP001499987">
    <property type="component" value="Unassembled WGS sequence"/>
</dbReference>
<organism evidence="2 3">
    <name type="scientific">Kitasatospora arboriphila</name>
    <dbReference type="NCBI Taxonomy" id="258052"/>
    <lineage>
        <taxon>Bacteria</taxon>
        <taxon>Bacillati</taxon>
        <taxon>Actinomycetota</taxon>
        <taxon>Actinomycetes</taxon>
        <taxon>Kitasatosporales</taxon>
        <taxon>Streptomycetaceae</taxon>
        <taxon>Kitasatospora</taxon>
    </lineage>
</organism>
<protein>
    <recommendedName>
        <fullName evidence="4">IS701 family transposase</fullName>
    </recommendedName>
</protein>
<comment type="caution">
    <text evidence="2">The sequence shown here is derived from an EMBL/GenBank/DDBJ whole genome shotgun (WGS) entry which is preliminary data.</text>
</comment>
<evidence type="ECO:0000313" key="3">
    <source>
        <dbReference type="Proteomes" id="UP001499987"/>
    </source>
</evidence>
<feature type="region of interest" description="Disordered" evidence="1">
    <location>
        <begin position="55"/>
        <end position="77"/>
    </location>
</feature>
<evidence type="ECO:0000256" key="1">
    <source>
        <dbReference type="SAM" id="MobiDB-lite"/>
    </source>
</evidence>
<dbReference type="EMBL" id="BAAALD010000089">
    <property type="protein sequence ID" value="GAA1113841.1"/>
    <property type="molecule type" value="Genomic_DNA"/>
</dbReference>
<evidence type="ECO:0008006" key="4">
    <source>
        <dbReference type="Google" id="ProtNLM"/>
    </source>
</evidence>
<accession>A0ABP4EKS0</accession>
<keyword evidence="3" id="KW-1185">Reference proteome</keyword>
<feature type="compositionally biased region" description="Basic and acidic residues" evidence="1">
    <location>
        <begin position="59"/>
        <end position="77"/>
    </location>
</feature>
<sequence length="77" mass="8409">MGGDISEVDARCWSDGLAGLHERFAHRFARSESRESALAYMRGLLAPLERKNGWTVAEEAGRGGPDRGQDPVPLGDR</sequence>
<gene>
    <name evidence="2" type="ORF">GCM10009663_63270</name>
</gene>